<feature type="transmembrane region" description="Helical" evidence="6">
    <location>
        <begin position="345"/>
        <end position="367"/>
    </location>
</feature>
<keyword evidence="5 6" id="KW-0472">Membrane</keyword>
<dbReference type="PANTHER" id="PTHR43738">
    <property type="entry name" value="ABC TRANSPORTER, MEMBRANE PROTEIN"/>
    <property type="match status" value="1"/>
</dbReference>
<organism evidence="9 10">
    <name type="scientific">Coraliomargarita sinensis</name>
    <dbReference type="NCBI Taxonomy" id="2174842"/>
    <lineage>
        <taxon>Bacteria</taxon>
        <taxon>Pseudomonadati</taxon>
        <taxon>Verrucomicrobiota</taxon>
        <taxon>Opitutia</taxon>
        <taxon>Puniceicoccales</taxon>
        <taxon>Coraliomargaritaceae</taxon>
        <taxon>Coraliomargarita</taxon>
    </lineage>
</organism>
<feature type="domain" description="ABC3 transporter permease C-terminal" evidence="7">
    <location>
        <begin position="266"/>
        <end position="377"/>
    </location>
</feature>
<comment type="subcellular location">
    <subcellularLocation>
        <location evidence="1">Cell membrane</location>
        <topology evidence="1">Multi-pass membrane protein</topology>
    </subcellularLocation>
</comment>
<evidence type="ECO:0000259" key="8">
    <source>
        <dbReference type="Pfam" id="PF12704"/>
    </source>
</evidence>
<feature type="transmembrane region" description="Helical" evidence="6">
    <location>
        <begin position="307"/>
        <end position="333"/>
    </location>
</feature>
<accession>A0A317ZIP8</accession>
<dbReference type="InterPro" id="IPR051125">
    <property type="entry name" value="ABC-4/HrtB_transporter"/>
</dbReference>
<evidence type="ECO:0000256" key="1">
    <source>
        <dbReference type="ARBA" id="ARBA00004651"/>
    </source>
</evidence>
<evidence type="ECO:0000256" key="2">
    <source>
        <dbReference type="ARBA" id="ARBA00022475"/>
    </source>
</evidence>
<evidence type="ECO:0000256" key="5">
    <source>
        <dbReference type="ARBA" id="ARBA00023136"/>
    </source>
</evidence>
<dbReference type="OrthoDB" id="187379at2"/>
<keyword evidence="10" id="KW-1185">Reference proteome</keyword>
<dbReference type="InterPro" id="IPR003838">
    <property type="entry name" value="ABC3_permease_C"/>
</dbReference>
<dbReference type="InParanoid" id="A0A317ZIP8"/>
<evidence type="ECO:0000259" key="7">
    <source>
        <dbReference type="Pfam" id="PF02687"/>
    </source>
</evidence>
<dbReference type="Pfam" id="PF12704">
    <property type="entry name" value="MacB_PCD"/>
    <property type="match status" value="1"/>
</dbReference>
<dbReference type="PANTHER" id="PTHR43738:SF3">
    <property type="entry name" value="ABC TRANSPORTER PERMEASE"/>
    <property type="match status" value="1"/>
</dbReference>
<dbReference type="RefSeq" id="WP_110131040.1">
    <property type="nucleotide sequence ID" value="NZ_QHJQ01000005.1"/>
</dbReference>
<evidence type="ECO:0000256" key="3">
    <source>
        <dbReference type="ARBA" id="ARBA00022692"/>
    </source>
</evidence>
<keyword evidence="3 6" id="KW-0812">Transmembrane</keyword>
<sequence>MRIPKLLPFAYAIRNLLRDPARFAQKVGGSCLVVFLVFAAGSFNQGMDEVLSASGSDDNVILLGAGSEESVERSEIAVQTETLAAAGINGISRRLDIPAISGEVHFMGQLSVPGEDPAQALLRGITASAFTVHEKVRLLEGRFPGSGEVIVGRLAHHVIGVEATELAIGQELRFEGQAFEIVGIFEAPGTVMESEVWMDRVDLMTLTQRESISCVIVRLDGESAFKSADLFAKQRLDLELSAIRESAYYEKVSAFFGPIRAMTWLTAGLIAAGAVFGGFNMLYAAFASRIRELGTLQAIGYTRTAVFISLVQESLLATLSGTMVAAFAAVWLLEGQTVYFSIGTFFLQLTPGVVLAGLLTGLLLGLIGSIPPAVRCLGVSLPASLRS</sequence>
<dbReference type="InterPro" id="IPR025857">
    <property type="entry name" value="MacB_PCD"/>
</dbReference>
<evidence type="ECO:0000313" key="10">
    <source>
        <dbReference type="Proteomes" id="UP000247099"/>
    </source>
</evidence>
<feature type="transmembrane region" description="Helical" evidence="6">
    <location>
        <begin position="261"/>
        <end position="286"/>
    </location>
</feature>
<dbReference type="Proteomes" id="UP000247099">
    <property type="component" value="Unassembled WGS sequence"/>
</dbReference>
<dbReference type="AlphaFoldDB" id="A0A317ZIP8"/>
<dbReference type="GO" id="GO:0005886">
    <property type="term" value="C:plasma membrane"/>
    <property type="evidence" value="ECO:0007669"/>
    <property type="project" value="UniProtKB-SubCell"/>
</dbReference>
<evidence type="ECO:0008006" key="11">
    <source>
        <dbReference type="Google" id="ProtNLM"/>
    </source>
</evidence>
<evidence type="ECO:0000256" key="4">
    <source>
        <dbReference type="ARBA" id="ARBA00022989"/>
    </source>
</evidence>
<evidence type="ECO:0000256" key="6">
    <source>
        <dbReference type="SAM" id="Phobius"/>
    </source>
</evidence>
<reference evidence="9 10" key="1">
    <citation type="submission" date="2018-05" db="EMBL/GenBank/DDBJ databases">
        <title>Coraliomargarita sinensis sp. nov., isolated from a marine solar saltern.</title>
        <authorList>
            <person name="Zhou L.Y."/>
        </authorList>
    </citation>
    <scope>NUCLEOTIDE SEQUENCE [LARGE SCALE GENOMIC DNA]</scope>
    <source>
        <strain evidence="9 10">WN38</strain>
    </source>
</reference>
<gene>
    <name evidence="9" type="ORF">DDZ13_08625</name>
</gene>
<keyword evidence="2" id="KW-1003">Cell membrane</keyword>
<feature type="domain" description="MacB-like periplasmic core" evidence="8">
    <location>
        <begin position="32"/>
        <end position="223"/>
    </location>
</feature>
<dbReference type="EMBL" id="QHJQ01000005">
    <property type="protein sequence ID" value="PXA04093.1"/>
    <property type="molecule type" value="Genomic_DNA"/>
</dbReference>
<name>A0A317ZIP8_9BACT</name>
<keyword evidence="4 6" id="KW-1133">Transmembrane helix</keyword>
<protein>
    <recommendedName>
        <fullName evidence="11">ABC3 transporter permease protein domain-containing protein</fullName>
    </recommendedName>
</protein>
<comment type="caution">
    <text evidence="9">The sequence shown here is derived from an EMBL/GenBank/DDBJ whole genome shotgun (WGS) entry which is preliminary data.</text>
</comment>
<evidence type="ECO:0000313" key="9">
    <source>
        <dbReference type="EMBL" id="PXA04093.1"/>
    </source>
</evidence>
<dbReference type="Pfam" id="PF02687">
    <property type="entry name" value="FtsX"/>
    <property type="match status" value="1"/>
</dbReference>
<proteinExistence type="predicted"/>